<gene>
    <name evidence="1" type="ORF">DJ019_15760</name>
</gene>
<accession>A0A328BA93</accession>
<dbReference type="Gene3D" id="1.25.40.10">
    <property type="entry name" value="Tetratricopeptide repeat domain"/>
    <property type="match status" value="1"/>
</dbReference>
<dbReference type="Proteomes" id="UP000249524">
    <property type="component" value="Unassembled WGS sequence"/>
</dbReference>
<sequence>MTQSAPNPELTETHAAALAAAREGRFADAEAHFRRVLQLGAPLAVALNLALVLEEQGKFGEAEQLYRQLLASRPGDREIQRRLGFLLLRNGDFEGGWPLHEFRASDPSRHPQLSFPEWDGRPVDTLLVLPEQGLGDQIMLARFIPILKARGIDVTLMCHPALQRLFEPLGAPVMAVQGQTVIPRRDAWALAGSLPYRLGVTLETVPSAPYLPGSPGGSGVGFVSRGAPIHHNDGNRSLPPDLADDIRAWPGVRSLEPEHTGALDFRETADIIAGLELVITVDTAVAHLAGAMGKPTWVLLPFLADWRWLRDRVDSPWYPSMRLFRQPAPRDWGSVVADLRQAFEAR</sequence>
<proteinExistence type="predicted"/>
<keyword evidence="2" id="KW-1185">Reference proteome</keyword>
<dbReference type="EMBL" id="QFYS01000007">
    <property type="protein sequence ID" value="RAK63709.1"/>
    <property type="molecule type" value="Genomic_DNA"/>
</dbReference>
<dbReference type="RefSeq" id="WP_111277019.1">
    <property type="nucleotide sequence ID" value="NZ_QFYS01000007.1"/>
</dbReference>
<evidence type="ECO:0000313" key="1">
    <source>
        <dbReference type="EMBL" id="RAK63709.1"/>
    </source>
</evidence>
<reference evidence="1 2" key="1">
    <citation type="submission" date="2018-05" db="EMBL/GenBank/DDBJ databases">
        <authorList>
            <person name="Lanie J.A."/>
            <person name="Ng W.-L."/>
            <person name="Kazmierczak K.M."/>
            <person name="Andrzejewski T.M."/>
            <person name="Davidsen T.M."/>
            <person name="Wayne K.J."/>
            <person name="Tettelin H."/>
            <person name="Glass J.I."/>
            <person name="Rusch D."/>
            <person name="Podicherti R."/>
            <person name="Tsui H.-C.T."/>
            <person name="Winkler M.E."/>
        </authorList>
    </citation>
    <scope>NUCLEOTIDE SEQUENCE [LARGE SCALE GENOMIC DNA]</scope>
    <source>
        <strain evidence="1 2">BUT-10</strain>
    </source>
</reference>
<organism evidence="1 2">
    <name type="scientific">Phenylobacterium kunshanense</name>
    <dbReference type="NCBI Taxonomy" id="1445034"/>
    <lineage>
        <taxon>Bacteria</taxon>
        <taxon>Pseudomonadati</taxon>
        <taxon>Pseudomonadota</taxon>
        <taxon>Alphaproteobacteria</taxon>
        <taxon>Caulobacterales</taxon>
        <taxon>Caulobacteraceae</taxon>
        <taxon>Phenylobacterium</taxon>
    </lineage>
</organism>
<dbReference type="OrthoDB" id="6193797at2"/>
<protein>
    <submittedName>
        <fullName evidence="1">Uncharacterized protein</fullName>
    </submittedName>
</protein>
<dbReference type="SUPFAM" id="SSF48452">
    <property type="entry name" value="TPR-like"/>
    <property type="match status" value="1"/>
</dbReference>
<comment type="caution">
    <text evidence="1">The sequence shown here is derived from an EMBL/GenBank/DDBJ whole genome shotgun (WGS) entry which is preliminary data.</text>
</comment>
<dbReference type="InterPro" id="IPR002201">
    <property type="entry name" value="Glyco_trans_9"/>
</dbReference>
<name>A0A328BA93_9CAUL</name>
<dbReference type="Pfam" id="PF13432">
    <property type="entry name" value="TPR_16"/>
    <property type="match status" value="1"/>
</dbReference>
<evidence type="ECO:0000313" key="2">
    <source>
        <dbReference type="Proteomes" id="UP000249524"/>
    </source>
</evidence>
<dbReference type="SUPFAM" id="SSF53756">
    <property type="entry name" value="UDP-Glycosyltransferase/glycogen phosphorylase"/>
    <property type="match status" value="1"/>
</dbReference>
<dbReference type="Pfam" id="PF01075">
    <property type="entry name" value="Glyco_transf_9"/>
    <property type="match status" value="1"/>
</dbReference>
<dbReference type="InterPro" id="IPR011990">
    <property type="entry name" value="TPR-like_helical_dom_sf"/>
</dbReference>
<dbReference type="GO" id="GO:0016757">
    <property type="term" value="F:glycosyltransferase activity"/>
    <property type="evidence" value="ECO:0007669"/>
    <property type="project" value="InterPro"/>
</dbReference>
<dbReference type="AlphaFoldDB" id="A0A328BA93"/>
<dbReference type="Gene3D" id="3.40.50.2000">
    <property type="entry name" value="Glycogen Phosphorylase B"/>
    <property type="match status" value="1"/>
</dbReference>